<feature type="signal peptide" evidence="1">
    <location>
        <begin position="1"/>
        <end position="28"/>
    </location>
</feature>
<name>A0A8R7PP14_TRIUA</name>
<dbReference type="AlphaFoldDB" id="A0A8R7PP14"/>
<keyword evidence="3" id="KW-1185">Reference proteome</keyword>
<dbReference type="EnsemblPlants" id="TuG1812G0300000671.01.T01">
    <property type="protein sequence ID" value="TuG1812G0300000671.01.T01.cds299505"/>
    <property type="gene ID" value="TuG1812G0300000671.01"/>
</dbReference>
<evidence type="ECO:0000256" key="1">
    <source>
        <dbReference type="SAM" id="SignalP"/>
    </source>
</evidence>
<sequence length="58" mass="6593">MDLHHCRFPVGFLFVLAFELADFCVCRSKQPQAALQKMIDYMCGAGANCNSIHEQWPC</sequence>
<feature type="chain" id="PRO_5035814428" description="X8 domain-containing protein" evidence="1">
    <location>
        <begin position="29"/>
        <end position="58"/>
    </location>
</feature>
<keyword evidence="1" id="KW-0732">Signal</keyword>
<accession>A0A8R7PP14</accession>
<proteinExistence type="predicted"/>
<dbReference type="Proteomes" id="UP000015106">
    <property type="component" value="Chromosome 3"/>
</dbReference>
<protein>
    <recommendedName>
        <fullName evidence="4">X8 domain-containing protein</fullName>
    </recommendedName>
</protein>
<evidence type="ECO:0008006" key="4">
    <source>
        <dbReference type="Google" id="ProtNLM"/>
    </source>
</evidence>
<reference evidence="3" key="1">
    <citation type="journal article" date="2013" name="Nature">
        <title>Draft genome of the wheat A-genome progenitor Triticum urartu.</title>
        <authorList>
            <person name="Ling H.Q."/>
            <person name="Zhao S."/>
            <person name="Liu D."/>
            <person name="Wang J."/>
            <person name="Sun H."/>
            <person name="Zhang C."/>
            <person name="Fan H."/>
            <person name="Li D."/>
            <person name="Dong L."/>
            <person name="Tao Y."/>
            <person name="Gao C."/>
            <person name="Wu H."/>
            <person name="Li Y."/>
            <person name="Cui Y."/>
            <person name="Guo X."/>
            <person name="Zheng S."/>
            <person name="Wang B."/>
            <person name="Yu K."/>
            <person name="Liang Q."/>
            <person name="Yang W."/>
            <person name="Lou X."/>
            <person name="Chen J."/>
            <person name="Feng M."/>
            <person name="Jian J."/>
            <person name="Zhang X."/>
            <person name="Luo G."/>
            <person name="Jiang Y."/>
            <person name="Liu J."/>
            <person name="Wang Z."/>
            <person name="Sha Y."/>
            <person name="Zhang B."/>
            <person name="Wu H."/>
            <person name="Tang D."/>
            <person name="Shen Q."/>
            <person name="Xue P."/>
            <person name="Zou S."/>
            <person name="Wang X."/>
            <person name="Liu X."/>
            <person name="Wang F."/>
            <person name="Yang Y."/>
            <person name="An X."/>
            <person name="Dong Z."/>
            <person name="Zhang K."/>
            <person name="Zhang X."/>
            <person name="Luo M.C."/>
            <person name="Dvorak J."/>
            <person name="Tong Y."/>
            <person name="Wang J."/>
            <person name="Yang H."/>
            <person name="Li Z."/>
            <person name="Wang D."/>
            <person name="Zhang A."/>
            <person name="Wang J."/>
        </authorList>
    </citation>
    <scope>NUCLEOTIDE SEQUENCE</scope>
    <source>
        <strain evidence="3">cv. G1812</strain>
    </source>
</reference>
<reference evidence="2" key="2">
    <citation type="submission" date="2018-03" db="EMBL/GenBank/DDBJ databases">
        <title>The Triticum urartu genome reveals the dynamic nature of wheat genome evolution.</title>
        <authorList>
            <person name="Ling H."/>
            <person name="Ma B."/>
            <person name="Shi X."/>
            <person name="Liu H."/>
            <person name="Dong L."/>
            <person name="Sun H."/>
            <person name="Cao Y."/>
            <person name="Gao Q."/>
            <person name="Zheng S."/>
            <person name="Li Y."/>
            <person name="Yu Y."/>
            <person name="Du H."/>
            <person name="Qi M."/>
            <person name="Li Y."/>
            <person name="Yu H."/>
            <person name="Cui Y."/>
            <person name="Wang N."/>
            <person name="Chen C."/>
            <person name="Wu H."/>
            <person name="Zhao Y."/>
            <person name="Zhang J."/>
            <person name="Li Y."/>
            <person name="Zhou W."/>
            <person name="Zhang B."/>
            <person name="Hu W."/>
            <person name="Eijk M."/>
            <person name="Tang J."/>
            <person name="Witsenboer H."/>
            <person name="Zhao S."/>
            <person name="Li Z."/>
            <person name="Zhang A."/>
            <person name="Wang D."/>
            <person name="Liang C."/>
        </authorList>
    </citation>
    <scope>NUCLEOTIDE SEQUENCE [LARGE SCALE GENOMIC DNA]</scope>
    <source>
        <strain evidence="2">cv. G1812</strain>
    </source>
</reference>
<dbReference type="Gramene" id="TuG1812G0300000671.01.T01">
    <property type="protein sequence ID" value="TuG1812G0300000671.01.T01.cds299505"/>
    <property type="gene ID" value="TuG1812G0300000671.01"/>
</dbReference>
<evidence type="ECO:0000313" key="3">
    <source>
        <dbReference type="Proteomes" id="UP000015106"/>
    </source>
</evidence>
<organism evidence="2 3">
    <name type="scientific">Triticum urartu</name>
    <name type="common">Red wild einkorn</name>
    <name type="synonym">Crithodium urartu</name>
    <dbReference type="NCBI Taxonomy" id="4572"/>
    <lineage>
        <taxon>Eukaryota</taxon>
        <taxon>Viridiplantae</taxon>
        <taxon>Streptophyta</taxon>
        <taxon>Embryophyta</taxon>
        <taxon>Tracheophyta</taxon>
        <taxon>Spermatophyta</taxon>
        <taxon>Magnoliopsida</taxon>
        <taxon>Liliopsida</taxon>
        <taxon>Poales</taxon>
        <taxon>Poaceae</taxon>
        <taxon>BOP clade</taxon>
        <taxon>Pooideae</taxon>
        <taxon>Triticodae</taxon>
        <taxon>Triticeae</taxon>
        <taxon>Triticinae</taxon>
        <taxon>Triticum</taxon>
    </lineage>
</organism>
<evidence type="ECO:0000313" key="2">
    <source>
        <dbReference type="EnsemblPlants" id="TuG1812G0300000671.01.T01.cds299505"/>
    </source>
</evidence>
<reference evidence="2" key="3">
    <citation type="submission" date="2022-06" db="UniProtKB">
        <authorList>
            <consortium name="EnsemblPlants"/>
        </authorList>
    </citation>
    <scope>IDENTIFICATION</scope>
</reference>